<feature type="region of interest" description="Disordered" evidence="1">
    <location>
        <begin position="897"/>
        <end position="976"/>
    </location>
</feature>
<feature type="region of interest" description="Disordered" evidence="1">
    <location>
        <begin position="1362"/>
        <end position="1448"/>
    </location>
</feature>
<reference evidence="3" key="1">
    <citation type="submission" date="2015-05" db="EMBL/GenBank/DDBJ databases">
        <title>Permanent draft genome of Rhodopirellula islandicus K833.</title>
        <authorList>
            <person name="Kizina J."/>
            <person name="Richter M."/>
            <person name="Glockner F.O."/>
            <person name="Harder J."/>
        </authorList>
    </citation>
    <scope>NUCLEOTIDE SEQUENCE [LARGE SCALE GENOMIC DNA]</scope>
    <source>
        <strain evidence="3">K833</strain>
    </source>
</reference>
<feature type="transmembrane region" description="Helical" evidence="2">
    <location>
        <begin position="1281"/>
        <end position="1300"/>
    </location>
</feature>
<feature type="compositionally biased region" description="Polar residues" evidence="1">
    <location>
        <begin position="918"/>
        <end position="944"/>
    </location>
</feature>
<dbReference type="RefSeq" id="WP_102017621.1">
    <property type="nucleotide sequence ID" value="NZ_LECT01000035.1"/>
</dbReference>
<protein>
    <submittedName>
        <fullName evidence="3">Transmembrane protein</fullName>
    </submittedName>
</protein>
<evidence type="ECO:0000256" key="1">
    <source>
        <dbReference type="SAM" id="MobiDB-lite"/>
    </source>
</evidence>
<dbReference type="EMBL" id="LECT01000035">
    <property type="protein sequence ID" value="KLU03596.1"/>
    <property type="molecule type" value="Genomic_DNA"/>
</dbReference>
<keyword evidence="2" id="KW-1133">Transmembrane helix</keyword>
<gene>
    <name evidence="3" type="ORF">RISK_004387</name>
</gene>
<feature type="compositionally biased region" description="Polar residues" evidence="1">
    <location>
        <begin position="1384"/>
        <end position="1393"/>
    </location>
</feature>
<dbReference type="Proteomes" id="UP000036367">
    <property type="component" value="Unassembled WGS sequence"/>
</dbReference>
<evidence type="ECO:0000256" key="2">
    <source>
        <dbReference type="SAM" id="Phobius"/>
    </source>
</evidence>
<dbReference type="PATRIC" id="fig|595434.4.peg.4163"/>
<keyword evidence="4" id="KW-1185">Reference proteome</keyword>
<accession>A0A0J1BAS6</accession>
<feature type="compositionally biased region" description="Polar residues" evidence="1">
    <location>
        <begin position="486"/>
        <end position="495"/>
    </location>
</feature>
<feature type="region of interest" description="Disordered" evidence="1">
    <location>
        <begin position="439"/>
        <end position="515"/>
    </location>
</feature>
<feature type="compositionally biased region" description="Basic and acidic residues" evidence="1">
    <location>
        <begin position="1410"/>
        <end position="1420"/>
    </location>
</feature>
<evidence type="ECO:0000313" key="4">
    <source>
        <dbReference type="Proteomes" id="UP000036367"/>
    </source>
</evidence>
<keyword evidence="2 3" id="KW-0812">Transmembrane</keyword>
<dbReference type="STRING" id="595434.RISK_004387"/>
<name>A0A0J1BAS6_RHOIS</name>
<organism evidence="3 4">
    <name type="scientific">Rhodopirellula islandica</name>
    <dbReference type="NCBI Taxonomy" id="595434"/>
    <lineage>
        <taxon>Bacteria</taxon>
        <taxon>Pseudomonadati</taxon>
        <taxon>Planctomycetota</taxon>
        <taxon>Planctomycetia</taxon>
        <taxon>Pirellulales</taxon>
        <taxon>Pirellulaceae</taxon>
        <taxon>Rhodopirellula</taxon>
    </lineage>
</organism>
<keyword evidence="2" id="KW-0472">Membrane</keyword>
<sequence length="1448" mass="157673">MDRYSGQIHAPASRCRRDASDRSVRFLPNIATIFPGPAGCGRLVACLLFAIGFAANLTAQPPGTTPLPEIIRGESGGITPDAFLFLDESGTPVVMPRMSFEEIDRLRRLEQGIQVQDRRATLQRINLVGSAHDQRAEFELDCHFVIDPRSTREGTLTPIVLDLGLNGFHLLEPAVVQMVPHDDDVGLNNGSRESDSNRDAESDEASSDAGPERELARAFVRVAQSKAAARDELLDAASSANGNGNAALGNSSRANAGLSYELVLPAEAASPNNPIDCICKLKMSTRVRRLGPLTSFLPLSLPTVPTRVEISVDPHQWEANRNSPPLITAEIVGNGREVLRQLARRESDSEDESKRRSRFEIDSQGGEFAFKWQWLPSATQAARLLETESNATLRWESPADPPTMQVQMIVRNLRGQLDDFEIELPERAVLLGSPEVAINDDSRDNALSPETNGGDEVSDTAFETGTAMDVSDSGWTMTLLGDDPPNSATSQNQPKTNPPPESSSAPTRRVRFSTDRADAMTSTSLVEVRLQLRLPVPEASATTPWIMQLPRVPDAIGHRGTVTVITAEDHRLRWRPRLGVEAIASDAATVNVGERAQTFRFLRDAFQLPVWLSGKQRQQRLKIAIDLSMANRLARSVMTVQSSGAGIDPQDMQLDLSGWRLTHLTADDAETELDVSISEGLVQWQADASDGKWPRQYVITCERIVTEEMVSDPLTLTLPKLQTNESSSAVTEASLHVTDAKRLQWSVDLSQSENLQRINNDSSSRFRLLSVDGPWSVTGNFTERPLRLNLAGSTSMGTQGNQWISQTRWTLTSTIDLEGILPFEIPTPDEQNVQWTSVVDGVPAMVRESESDSLSDGWIQYEIVTPRLSVGTHEIELVSRSLLRDLLHAPKDSQTLIRPESDAVNGIDPSEVVDDMGDSSTIANGSAETKDQPTLANGENSPSDASDGEGVPANSQDDAPGGATDHPSNTDPPPIVDQILVAIPTPIADQVTLEKDYRLNLPNSVVDGVGQIWMATVGDERLLSGTRKLASSENGAAPILTNEWSLTSIPDAPFSLRFQQESLEESPVRVTRAVLRSLVGQRTRHEQLIAVVEGGRQISIGLSEQLKTIRIETRLNGNLIPTSRGRSELRIDMPAIAGVGPTQTSDPDAPSRHLLDIRLWTETEASPWWTGIEPLMQLPIGSAQIDWQLSVPTDSHLFWASSSCGRLMRWEREQLRLSRQPIVDDTELLEWVTFPFQDNTSLLSSLKESTANAAFTVPSNQYLFYSSDPHAFSALTVSRTLMWLAVGSLSLLLAASTQLFPKSRHPFAIILLAVVLAGVLVAAPDGVIVTAQLIMISLVLVAVFYAISALISPPTSERVLQSSGASRASEKIPPYGSTHLNRKGQGSSPGSRSVTHEVADPHAPNGSSRRRVDSGQRSNEDLDSLPNSSDEGIDEEGATASHSPGTSS</sequence>
<feature type="region of interest" description="Disordered" evidence="1">
    <location>
        <begin position="181"/>
        <end position="213"/>
    </location>
</feature>
<dbReference type="OrthoDB" id="219245at2"/>
<evidence type="ECO:0000313" key="3">
    <source>
        <dbReference type="EMBL" id="KLU03596.1"/>
    </source>
</evidence>
<feature type="transmembrane region" description="Helical" evidence="2">
    <location>
        <begin position="1307"/>
        <end position="1323"/>
    </location>
</feature>
<proteinExistence type="predicted"/>
<feature type="transmembrane region" description="Helical" evidence="2">
    <location>
        <begin position="1329"/>
        <end position="1351"/>
    </location>
</feature>
<comment type="caution">
    <text evidence="3">The sequence shown here is derived from an EMBL/GenBank/DDBJ whole genome shotgun (WGS) entry which is preliminary data.</text>
</comment>